<accession>W8NSA9</accession>
<name>W8NSA9_9EURY</name>
<dbReference type="eggNOG" id="arCOG13051">
    <property type="taxonomic scope" value="Archaea"/>
</dbReference>
<dbReference type="KEGG" id="tnu:BD01_0498"/>
<dbReference type="EMBL" id="CP007264">
    <property type="protein sequence ID" value="AHL22123.1"/>
    <property type="molecule type" value="Genomic_DNA"/>
</dbReference>
<dbReference type="Proteomes" id="UP000019434">
    <property type="component" value="Chromosome"/>
</dbReference>
<dbReference type="OrthoDB" id="93098at2157"/>
<evidence type="ECO:0000313" key="2">
    <source>
        <dbReference type="Proteomes" id="UP000019434"/>
    </source>
</evidence>
<dbReference type="RefSeq" id="WP_042689570.1">
    <property type="nucleotide sequence ID" value="NZ_CP007264.1"/>
</dbReference>
<organism evidence="1 2">
    <name type="scientific">Thermococcus nautili</name>
    <dbReference type="NCBI Taxonomy" id="195522"/>
    <lineage>
        <taxon>Archaea</taxon>
        <taxon>Methanobacteriati</taxon>
        <taxon>Methanobacteriota</taxon>
        <taxon>Thermococci</taxon>
        <taxon>Thermococcales</taxon>
        <taxon>Thermococcaceae</taxon>
        <taxon>Thermococcus</taxon>
    </lineage>
</organism>
<dbReference type="GeneID" id="24957386"/>
<protein>
    <submittedName>
        <fullName evidence="1">Uncharacterized protein</fullName>
    </submittedName>
</protein>
<gene>
    <name evidence="1" type="ORF">BD01_0498</name>
</gene>
<dbReference type="HOGENOM" id="CLU_2056172_0_0_2"/>
<sequence length="119" mass="13470">MPIRLLSFLWREKPEIYEMVITQDGLSLEGNERLGAHIEDVLHYIEKKAGELGLEGSVEVFIRNGKKVIAIKRIGGLGVAVVSPSLEEAEKALKDVESRANELLSDRYEEAMEEYRRSI</sequence>
<dbReference type="AlphaFoldDB" id="W8NSA9"/>
<dbReference type="STRING" id="195522.BD01_0498"/>
<reference evidence="1 2" key="1">
    <citation type="submission" date="2014-02" db="EMBL/GenBank/DDBJ databases">
        <title>Genome Sequence of an Hyperthermophilic Archaeon, Thermococcus nautili 30-1, producing viral vesicles.</title>
        <authorList>
            <person name="Oberto J."/>
            <person name="Gaudin M."/>
            <person name="Cossu M."/>
            <person name="Gorlas A."/>
            <person name="Slesarev A."/>
            <person name="Marguet E."/>
            <person name="Forterre P."/>
        </authorList>
    </citation>
    <scope>NUCLEOTIDE SEQUENCE [LARGE SCALE GENOMIC DNA]</scope>
    <source>
        <strain evidence="1 2">30-1</strain>
    </source>
</reference>
<evidence type="ECO:0000313" key="1">
    <source>
        <dbReference type="EMBL" id="AHL22123.1"/>
    </source>
</evidence>
<proteinExistence type="predicted"/>
<keyword evidence="2" id="KW-1185">Reference proteome</keyword>